<sequence length="473" mass="51815">MHGLLDNLKWRINNAKEELGHCGDVPSPADSYATAHGDTTEKRPKTPEDPSNTTPKGSPPLLLTPIKKAKRSSHKLNPYPKLKAADFKKDACKIWEQLKRFWSLERGMKKEGSFKIPSMNQLGTDQTLLAIYSVVEAVAQTTLNPFALIDDIALQSARSPGHELGGRVARPGVPFLFPWAQSSLPAVLAGLGLKEGETVHQDILAAIAPSGHTWLVQATFVGGTGGGKATLHFYDSAPLTLTPQDKDEEAVNIRQCLVRLGWASPDTEFIVRKDAVGKYFTNTPVSHQQSSAKENSPGNTCGLHTILNAWAVALLQQKHINTAFQPKKSFYEEALYVINLALAGCMDGRGILAFLFCRGFLTKNSEITSISLLHRTLPFRAGDAAAQTDLVDLRLEIQQRKESERWHQYAQARAGRTSRQSSVESVPAAEDPDVPGSPGSIRAQLLSKGYTGGGEIPESYLKDLWNILYEKDE</sequence>
<dbReference type="OrthoDB" id="3825435at2759"/>
<dbReference type="Proteomes" id="UP000800235">
    <property type="component" value="Unassembled WGS sequence"/>
</dbReference>
<accession>A0A9P4NEP3</accession>
<feature type="region of interest" description="Disordered" evidence="1">
    <location>
        <begin position="20"/>
        <end position="63"/>
    </location>
</feature>
<proteinExistence type="predicted"/>
<feature type="region of interest" description="Disordered" evidence="1">
    <location>
        <begin position="408"/>
        <end position="442"/>
    </location>
</feature>
<evidence type="ECO:0000256" key="1">
    <source>
        <dbReference type="SAM" id="MobiDB-lite"/>
    </source>
</evidence>
<feature type="compositionally biased region" description="Basic and acidic residues" evidence="1">
    <location>
        <begin position="38"/>
        <end position="48"/>
    </location>
</feature>
<name>A0A9P4NEP3_9PEZI</name>
<evidence type="ECO:0000313" key="2">
    <source>
        <dbReference type="EMBL" id="KAF2418031.1"/>
    </source>
</evidence>
<reference evidence="2" key="1">
    <citation type="journal article" date="2020" name="Stud. Mycol.">
        <title>101 Dothideomycetes genomes: a test case for predicting lifestyles and emergence of pathogens.</title>
        <authorList>
            <person name="Haridas S."/>
            <person name="Albert R."/>
            <person name="Binder M."/>
            <person name="Bloem J."/>
            <person name="Labutti K."/>
            <person name="Salamov A."/>
            <person name="Andreopoulos B."/>
            <person name="Baker S."/>
            <person name="Barry K."/>
            <person name="Bills G."/>
            <person name="Bluhm B."/>
            <person name="Cannon C."/>
            <person name="Castanera R."/>
            <person name="Culley D."/>
            <person name="Daum C."/>
            <person name="Ezra D."/>
            <person name="Gonzalez J."/>
            <person name="Henrissat B."/>
            <person name="Kuo A."/>
            <person name="Liang C."/>
            <person name="Lipzen A."/>
            <person name="Lutzoni F."/>
            <person name="Magnuson J."/>
            <person name="Mondo S."/>
            <person name="Nolan M."/>
            <person name="Ohm R."/>
            <person name="Pangilinan J."/>
            <person name="Park H.-J."/>
            <person name="Ramirez L."/>
            <person name="Alfaro M."/>
            <person name="Sun H."/>
            <person name="Tritt A."/>
            <person name="Yoshinaga Y."/>
            <person name="Zwiers L.-H."/>
            <person name="Turgeon B."/>
            <person name="Goodwin S."/>
            <person name="Spatafora J."/>
            <person name="Crous P."/>
            <person name="Grigoriev I."/>
        </authorList>
    </citation>
    <scope>NUCLEOTIDE SEQUENCE</scope>
    <source>
        <strain evidence="2">CBS 130266</strain>
    </source>
</reference>
<evidence type="ECO:0000313" key="3">
    <source>
        <dbReference type="Proteomes" id="UP000800235"/>
    </source>
</evidence>
<gene>
    <name evidence="2" type="ORF">EJ08DRAFT_739242</name>
</gene>
<dbReference type="EMBL" id="MU007132">
    <property type="protein sequence ID" value="KAF2418031.1"/>
    <property type="molecule type" value="Genomic_DNA"/>
</dbReference>
<keyword evidence="3" id="KW-1185">Reference proteome</keyword>
<dbReference type="AlphaFoldDB" id="A0A9P4NEP3"/>
<comment type="caution">
    <text evidence="2">The sequence shown here is derived from an EMBL/GenBank/DDBJ whole genome shotgun (WGS) entry which is preliminary data.</text>
</comment>
<protein>
    <submittedName>
        <fullName evidence="2">Uncharacterized protein</fullName>
    </submittedName>
</protein>
<organism evidence="2 3">
    <name type="scientific">Tothia fuscella</name>
    <dbReference type="NCBI Taxonomy" id="1048955"/>
    <lineage>
        <taxon>Eukaryota</taxon>
        <taxon>Fungi</taxon>
        <taxon>Dikarya</taxon>
        <taxon>Ascomycota</taxon>
        <taxon>Pezizomycotina</taxon>
        <taxon>Dothideomycetes</taxon>
        <taxon>Pleosporomycetidae</taxon>
        <taxon>Venturiales</taxon>
        <taxon>Cylindrosympodiaceae</taxon>
        <taxon>Tothia</taxon>
    </lineage>
</organism>